<proteinExistence type="predicted"/>
<dbReference type="PATRIC" id="fig|862908.3.peg.1014"/>
<evidence type="ECO:0000313" key="3">
    <source>
        <dbReference type="Proteomes" id="UP000008963"/>
    </source>
</evidence>
<reference evidence="3" key="1">
    <citation type="journal article" date="2013" name="ISME J.">
        <title>A small predatory core genome in the divergent marine Bacteriovorax marinus SJ and the terrestrial Bdellovibrio bacteriovorus.</title>
        <authorList>
            <person name="Crossman L.C."/>
            <person name="Chen H."/>
            <person name="Cerdeno-Tarraga A.M."/>
            <person name="Brooks K."/>
            <person name="Quail M.A."/>
            <person name="Pineiro S.A."/>
            <person name="Hobley L."/>
            <person name="Sockett R.E."/>
            <person name="Bentley S.D."/>
            <person name="Parkhill J."/>
            <person name="Williams H.N."/>
            <person name="Stine O.C."/>
        </authorList>
    </citation>
    <scope>NUCLEOTIDE SEQUENCE [LARGE SCALE GENOMIC DNA]</scope>
    <source>
        <strain evidence="3">ATCC BAA-682 / DSM 15412 / SJ</strain>
    </source>
</reference>
<feature type="chain" id="PRO_5003154179" evidence="1">
    <location>
        <begin position="17"/>
        <end position="160"/>
    </location>
</feature>
<evidence type="ECO:0000256" key="1">
    <source>
        <dbReference type="SAM" id="SignalP"/>
    </source>
</evidence>
<dbReference type="HOGENOM" id="CLU_1649764_0_0_7"/>
<dbReference type="STRING" id="862908.BMS_1064"/>
<sequence>MKKLILLILMTSSASAQTYITDYKLTNSDNNECPQNITVIENETEIRMNLSSEIGAYFNKDSSAGDLLIENIDQGEQVIESRNTSHGTTSKTEYVAVSRLNKFFVEKTIKFGRLGTSKSFNRLALEFEGIRLQIDMHRSYREFLGDSWSKDSYCTYFEVE</sequence>
<feature type="signal peptide" evidence="1">
    <location>
        <begin position="1"/>
        <end position="16"/>
    </location>
</feature>
<dbReference type="KEGG" id="bmx:BMS_1064"/>
<protein>
    <submittedName>
        <fullName evidence="2">Exported protein</fullName>
    </submittedName>
</protein>
<accession>E1WYA0</accession>
<name>E1WYA0_HALMS</name>
<keyword evidence="1" id="KW-0732">Signal</keyword>
<evidence type="ECO:0000313" key="2">
    <source>
        <dbReference type="EMBL" id="CBW25948.1"/>
    </source>
</evidence>
<dbReference type="RefSeq" id="WP_014243732.1">
    <property type="nucleotide sequence ID" value="NC_016620.1"/>
</dbReference>
<organism evidence="2 3">
    <name type="scientific">Halobacteriovorax marinus (strain ATCC BAA-682 / DSM 15412 / SJ)</name>
    <name type="common">Bacteriovorax marinus</name>
    <dbReference type="NCBI Taxonomy" id="862908"/>
    <lineage>
        <taxon>Bacteria</taxon>
        <taxon>Pseudomonadati</taxon>
        <taxon>Bdellovibrionota</taxon>
        <taxon>Bacteriovoracia</taxon>
        <taxon>Bacteriovoracales</taxon>
        <taxon>Halobacteriovoraceae</taxon>
        <taxon>Halobacteriovorax</taxon>
    </lineage>
</organism>
<dbReference type="EMBL" id="FQ312005">
    <property type="protein sequence ID" value="CBW25948.1"/>
    <property type="molecule type" value="Genomic_DNA"/>
</dbReference>
<dbReference type="Proteomes" id="UP000008963">
    <property type="component" value="Chromosome"/>
</dbReference>
<keyword evidence="3" id="KW-1185">Reference proteome</keyword>
<dbReference type="AlphaFoldDB" id="E1WYA0"/>
<gene>
    <name evidence="2" type="ordered locus">BMS_1064</name>
</gene>